<protein>
    <recommendedName>
        <fullName evidence="9">ShKT domain-containing protein</fullName>
    </recommendedName>
</protein>
<feature type="domain" description="ShKT" evidence="9">
    <location>
        <begin position="395"/>
        <end position="429"/>
    </location>
</feature>
<evidence type="ECO:0000256" key="6">
    <source>
        <dbReference type="ARBA" id="ARBA00023136"/>
    </source>
</evidence>
<evidence type="ECO:0000256" key="5">
    <source>
        <dbReference type="ARBA" id="ARBA00022989"/>
    </source>
</evidence>
<organism evidence="10 11">
    <name type="scientific">Diacronema lutheri</name>
    <name type="common">Unicellular marine alga</name>
    <name type="synonym">Monochrysis lutheri</name>
    <dbReference type="NCBI Taxonomy" id="2081491"/>
    <lineage>
        <taxon>Eukaryota</taxon>
        <taxon>Haptista</taxon>
        <taxon>Haptophyta</taxon>
        <taxon>Pavlovophyceae</taxon>
        <taxon>Pavlovales</taxon>
        <taxon>Pavlovaceae</taxon>
        <taxon>Diacronema</taxon>
    </lineage>
</organism>
<feature type="region of interest" description="Disordered" evidence="7">
    <location>
        <begin position="490"/>
        <end position="518"/>
    </location>
</feature>
<dbReference type="InterPro" id="IPR044845">
    <property type="entry name" value="HPAT/SRGT1-like"/>
</dbReference>
<dbReference type="PANTHER" id="PTHR31485:SF7">
    <property type="entry name" value="PEPTIDYL SERINE ALPHA-GALACTOSYLTRANSFERASE"/>
    <property type="match status" value="1"/>
</dbReference>
<dbReference type="InterPro" id="IPR056508">
    <property type="entry name" value="HPAT-like"/>
</dbReference>
<sequence length="597" mass="63961">MAPPALVHTAFSAECNHQFDWFAVALFYSHGLSGQVGAITRLLACSAHELASYRGLSIGPTFVHPNLRAHPIIDEEGYPSYNKPGSLMFWLASAQAPRETFILFVDADMLLRSPLDPAALGAARGTVVSAEYSYLVGTETGFAARFIDGKHLHRQAQVGGFHLIHREDARRVAPKWLEFTKTVRRFSREQPDAFNAESIRVSAADAAEPGTLAVRHKQARWHSEMYGYVFAAAEEGLRHVVRRDVMLYPGYVPFLNHAPAILHYGADYTLAATPVVGAGDVDLRPPEGHRVRESDFYFNKMSHVEYDITSCPSTLVVAEPPPVRGVPEGGGAAVVRSKRDLLCIEHARLLIAAHCGYIRSHCADAAAWPAQCRDASAERLEAAVREAREAMAASCADLQPECKAWAERGECEPNAGFMMSSCALSCGTCAGAPAHVLHTDADRRLGQWEDEQGAQPLPAEGAPLDDGKDVHAILARAGLSLVAVGIEPAPVHRADAEEPRTHERTDGGRIGDGGGSGGGIGARERVGAVAWSGDAGSLALVAEHSRVLVPLLALGAVLCAVLCIVPRRRRHTRPKAAGGGWLLLAQPAGGAAAYKNV</sequence>
<accession>A0A8J5XF76</accession>
<feature type="transmembrane region" description="Helical" evidence="8">
    <location>
        <begin position="547"/>
        <end position="565"/>
    </location>
</feature>
<evidence type="ECO:0000256" key="4">
    <source>
        <dbReference type="ARBA" id="ARBA00022692"/>
    </source>
</evidence>
<evidence type="ECO:0000259" key="9">
    <source>
        <dbReference type="PROSITE" id="PS51670"/>
    </source>
</evidence>
<evidence type="ECO:0000256" key="1">
    <source>
        <dbReference type="ARBA" id="ARBA00004167"/>
    </source>
</evidence>
<comment type="subcellular location">
    <subcellularLocation>
        <location evidence="1">Membrane</location>
        <topology evidence="1">Single-pass membrane protein</topology>
    </subcellularLocation>
</comment>
<dbReference type="Proteomes" id="UP000751190">
    <property type="component" value="Unassembled WGS sequence"/>
</dbReference>
<keyword evidence="5 8" id="KW-1133">Transmembrane helix</keyword>
<reference evidence="10" key="1">
    <citation type="submission" date="2021-05" db="EMBL/GenBank/DDBJ databases">
        <title>The genome of the haptophyte Pavlova lutheri (Diacronema luteri, Pavlovales) - a model for lipid biosynthesis in eukaryotic algae.</title>
        <authorList>
            <person name="Hulatt C.J."/>
            <person name="Posewitz M.C."/>
        </authorList>
    </citation>
    <scope>NUCLEOTIDE SEQUENCE</scope>
    <source>
        <strain evidence="10">NIVA-4/92</strain>
    </source>
</reference>
<dbReference type="PROSITE" id="PS51670">
    <property type="entry name" value="SHKT"/>
    <property type="match status" value="1"/>
</dbReference>
<evidence type="ECO:0000256" key="3">
    <source>
        <dbReference type="ARBA" id="ARBA00022679"/>
    </source>
</evidence>
<dbReference type="AlphaFoldDB" id="A0A8J5XF76"/>
<proteinExistence type="predicted"/>
<evidence type="ECO:0000256" key="8">
    <source>
        <dbReference type="SAM" id="Phobius"/>
    </source>
</evidence>
<keyword evidence="6 8" id="KW-0472">Membrane</keyword>
<keyword evidence="3" id="KW-0808">Transferase</keyword>
<evidence type="ECO:0000313" key="11">
    <source>
        <dbReference type="Proteomes" id="UP000751190"/>
    </source>
</evidence>
<dbReference type="GO" id="GO:0016757">
    <property type="term" value="F:glycosyltransferase activity"/>
    <property type="evidence" value="ECO:0007669"/>
    <property type="project" value="UniProtKB-KW"/>
</dbReference>
<gene>
    <name evidence="10" type="ORF">KFE25_004693</name>
</gene>
<evidence type="ECO:0000256" key="7">
    <source>
        <dbReference type="SAM" id="MobiDB-lite"/>
    </source>
</evidence>
<name>A0A8J5XF76_DIALT</name>
<dbReference type="Pfam" id="PF23452">
    <property type="entry name" value="HPAT"/>
    <property type="match status" value="1"/>
</dbReference>
<dbReference type="InterPro" id="IPR003582">
    <property type="entry name" value="ShKT_dom"/>
</dbReference>
<keyword evidence="2" id="KW-0328">Glycosyltransferase</keyword>
<dbReference type="SMART" id="SM00254">
    <property type="entry name" value="ShKT"/>
    <property type="match status" value="1"/>
</dbReference>
<evidence type="ECO:0000256" key="2">
    <source>
        <dbReference type="ARBA" id="ARBA00022676"/>
    </source>
</evidence>
<evidence type="ECO:0000313" key="10">
    <source>
        <dbReference type="EMBL" id="KAG8462717.1"/>
    </source>
</evidence>
<dbReference type="EMBL" id="JAGTXO010000019">
    <property type="protein sequence ID" value="KAG8462717.1"/>
    <property type="molecule type" value="Genomic_DNA"/>
</dbReference>
<comment type="caution">
    <text evidence="10">The sequence shown here is derived from an EMBL/GenBank/DDBJ whole genome shotgun (WGS) entry which is preliminary data.</text>
</comment>
<dbReference type="GO" id="GO:0016020">
    <property type="term" value="C:membrane"/>
    <property type="evidence" value="ECO:0007669"/>
    <property type="project" value="UniProtKB-SubCell"/>
</dbReference>
<feature type="compositionally biased region" description="Basic and acidic residues" evidence="7">
    <location>
        <begin position="490"/>
        <end position="509"/>
    </location>
</feature>
<keyword evidence="4 8" id="KW-0812">Transmembrane</keyword>
<dbReference type="OrthoDB" id="2015991at2759"/>
<keyword evidence="11" id="KW-1185">Reference proteome</keyword>
<dbReference type="Pfam" id="PF01549">
    <property type="entry name" value="ShK"/>
    <property type="match status" value="1"/>
</dbReference>
<dbReference type="PANTHER" id="PTHR31485">
    <property type="entry name" value="PEPTIDYL SERINE ALPHA-GALACTOSYLTRANSFERASE"/>
    <property type="match status" value="1"/>
</dbReference>